<reference evidence="1" key="1">
    <citation type="journal article" date="2014" name="Int. J. Syst. Evol. Microbiol.">
        <title>Complete genome sequence of Corynebacterium casei LMG S-19264T (=DSM 44701T), isolated from a smear-ripened cheese.</title>
        <authorList>
            <consortium name="US DOE Joint Genome Institute (JGI-PGF)"/>
            <person name="Walter F."/>
            <person name="Albersmeier A."/>
            <person name="Kalinowski J."/>
            <person name="Ruckert C."/>
        </authorList>
    </citation>
    <scope>NUCLEOTIDE SEQUENCE</scope>
    <source>
        <strain evidence="1">CGMCC 1.12214</strain>
    </source>
</reference>
<reference evidence="1" key="2">
    <citation type="submission" date="2020-09" db="EMBL/GenBank/DDBJ databases">
        <authorList>
            <person name="Sun Q."/>
            <person name="Zhou Y."/>
        </authorList>
    </citation>
    <scope>NUCLEOTIDE SEQUENCE</scope>
    <source>
        <strain evidence="1">CGMCC 1.12214</strain>
    </source>
</reference>
<keyword evidence="2" id="KW-1185">Reference proteome</keyword>
<accession>A0A917I5X1</accession>
<organism evidence="1 2">
    <name type="scientific">Alsobacter metallidurans</name>
    <dbReference type="NCBI Taxonomy" id="340221"/>
    <lineage>
        <taxon>Bacteria</taxon>
        <taxon>Pseudomonadati</taxon>
        <taxon>Pseudomonadota</taxon>
        <taxon>Alphaproteobacteria</taxon>
        <taxon>Hyphomicrobiales</taxon>
        <taxon>Alsobacteraceae</taxon>
        <taxon>Alsobacter</taxon>
    </lineage>
</organism>
<comment type="caution">
    <text evidence="1">The sequence shown here is derived from an EMBL/GenBank/DDBJ whole genome shotgun (WGS) entry which is preliminary data.</text>
</comment>
<protein>
    <submittedName>
        <fullName evidence="1">Uncharacterized protein</fullName>
    </submittedName>
</protein>
<dbReference type="Proteomes" id="UP000603912">
    <property type="component" value="Unassembled WGS sequence"/>
</dbReference>
<dbReference type="RefSeq" id="WP_188516946.1">
    <property type="nucleotide sequence ID" value="NZ_BMES01000001.1"/>
</dbReference>
<dbReference type="EMBL" id="BMES01000001">
    <property type="protein sequence ID" value="GGH14629.1"/>
    <property type="molecule type" value="Genomic_DNA"/>
</dbReference>
<dbReference type="AlphaFoldDB" id="A0A917I5X1"/>
<evidence type="ECO:0000313" key="2">
    <source>
        <dbReference type="Proteomes" id="UP000603912"/>
    </source>
</evidence>
<evidence type="ECO:0000313" key="1">
    <source>
        <dbReference type="EMBL" id="GGH14629.1"/>
    </source>
</evidence>
<name>A0A917I5X1_9HYPH</name>
<proteinExistence type="predicted"/>
<sequence length="137" mass="14575">MRAYLISAENFTVTEVEHAGDLASIYAHLGCDHVDTLRMPRGDAIYFADEIEEPGDRFFTVVGTGALIAGKGLFVGSDDEGKDAEPSVEIAQLARVVRFLVSAGRNLHSVIPEPVGVIPEPTITVTALERAPAAGRA</sequence>
<gene>
    <name evidence="1" type="ORF">GCM10007036_14080</name>
</gene>